<dbReference type="AlphaFoldDB" id="A0AA38HI52"/>
<comment type="caution">
    <text evidence="1">The sequence shown here is derived from an EMBL/GenBank/DDBJ whole genome shotgun (WGS) entry which is preliminary data.</text>
</comment>
<accession>A0AA38HI52</accession>
<dbReference type="EMBL" id="JALNTZ010002919">
    <property type="protein sequence ID" value="KAJ3616742.1"/>
    <property type="molecule type" value="Genomic_DNA"/>
</dbReference>
<dbReference type="Proteomes" id="UP001168821">
    <property type="component" value="Unassembled WGS sequence"/>
</dbReference>
<protein>
    <submittedName>
        <fullName evidence="1">Uncharacterized protein</fullName>
    </submittedName>
</protein>
<name>A0AA38HI52_9CUCU</name>
<organism evidence="1 2">
    <name type="scientific">Zophobas morio</name>
    <dbReference type="NCBI Taxonomy" id="2755281"/>
    <lineage>
        <taxon>Eukaryota</taxon>
        <taxon>Metazoa</taxon>
        <taxon>Ecdysozoa</taxon>
        <taxon>Arthropoda</taxon>
        <taxon>Hexapoda</taxon>
        <taxon>Insecta</taxon>
        <taxon>Pterygota</taxon>
        <taxon>Neoptera</taxon>
        <taxon>Endopterygota</taxon>
        <taxon>Coleoptera</taxon>
        <taxon>Polyphaga</taxon>
        <taxon>Cucujiformia</taxon>
        <taxon>Tenebrionidae</taxon>
        <taxon>Zophobas</taxon>
    </lineage>
</organism>
<proteinExistence type="predicted"/>
<sequence>MLDDAVCLLACALTKAHTAATLTSEVEYRPDRLSDEPKTLVIQRRRLIPVTMLSQSAEDKLALNRCIRKKLEARLSHISGPGNSGRLLLLQFVNWARICGHVYHYHHFALELLWLRVIKTKLHLWLSFRYPER</sequence>
<evidence type="ECO:0000313" key="1">
    <source>
        <dbReference type="EMBL" id="KAJ3616742.1"/>
    </source>
</evidence>
<evidence type="ECO:0000313" key="2">
    <source>
        <dbReference type="Proteomes" id="UP001168821"/>
    </source>
</evidence>
<keyword evidence="2" id="KW-1185">Reference proteome</keyword>
<reference evidence="1" key="1">
    <citation type="journal article" date="2023" name="G3 (Bethesda)">
        <title>Whole genome assemblies of Zophobas morio and Tenebrio molitor.</title>
        <authorList>
            <person name="Kaur S."/>
            <person name="Stinson S.A."/>
            <person name="diCenzo G.C."/>
        </authorList>
    </citation>
    <scope>NUCLEOTIDE SEQUENCE</scope>
    <source>
        <strain evidence="1">QUZm001</strain>
    </source>
</reference>
<gene>
    <name evidence="1" type="ORF">Zmor_009055</name>
</gene>